<dbReference type="AlphaFoldDB" id="A0A1Q4V725"/>
<evidence type="ECO:0000313" key="3">
    <source>
        <dbReference type="Proteomes" id="UP000186455"/>
    </source>
</evidence>
<gene>
    <name evidence="2" type="ORF">AB852_18975</name>
</gene>
<proteinExistence type="predicted"/>
<evidence type="ECO:0008006" key="4">
    <source>
        <dbReference type="Google" id="ProtNLM"/>
    </source>
</evidence>
<dbReference type="Proteomes" id="UP000186455">
    <property type="component" value="Unassembled WGS sequence"/>
</dbReference>
<accession>A0A1Q4V725</accession>
<reference evidence="2 3" key="1">
    <citation type="submission" date="2015-06" db="EMBL/GenBank/DDBJ databases">
        <title>Cloning and characterization of the uncialamcin biosynthetic gene cluster.</title>
        <authorList>
            <person name="Yan X."/>
            <person name="Huang T."/>
            <person name="Ge H."/>
            <person name="Shen B."/>
        </authorList>
    </citation>
    <scope>NUCLEOTIDE SEQUENCE [LARGE SCALE GENOMIC DNA]</scope>
    <source>
        <strain evidence="2 3">DCA2648</strain>
    </source>
</reference>
<comment type="caution">
    <text evidence="2">The sequence shown here is derived from an EMBL/GenBank/DDBJ whole genome shotgun (WGS) entry which is preliminary data.</text>
</comment>
<keyword evidence="3" id="KW-1185">Reference proteome</keyword>
<feature type="compositionally biased region" description="Basic residues" evidence="1">
    <location>
        <begin position="16"/>
        <end position="28"/>
    </location>
</feature>
<dbReference type="EMBL" id="LFBV01000004">
    <property type="protein sequence ID" value="OKH93540.1"/>
    <property type="molecule type" value="Genomic_DNA"/>
</dbReference>
<sequence length="94" mass="10105">MREAEAPQADEVITLHQHKHQPRNHRPRAAAASASEEVTDHRETRDGVEAAEPVPTTVLNAERGIINTGTVHGGQHVTTVEFPGHRAAGAGHDL</sequence>
<organism evidence="2 3">
    <name type="scientific">Streptomyces uncialis</name>
    <dbReference type="NCBI Taxonomy" id="1048205"/>
    <lineage>
        <taxon>Bacteria</taxon>
        <taxon>Bacillati</taxon>
        <taxon>Actinomycetota</taxon>
        <taxon>Actinomycetes</taxon>
        <taxon>Kitasatosporales</taxon>
        <taxon>Streptomycetaceae</taxon>
        <taxon>Streptomyces</taxon>
    </lineage>
</organism>
<protein>
    <recommendedName>
        <fullName evidence="4">S-type pyocin domain-containing protein</fullName>
    </recommendedName>
</protein>
<feature type="region of interest" description="Disordered" evidence="1">
    <location>
        <begin position="1"/>
        <end position="56"/>
    </location>
</feature>
<evidence type="ECO:0000313" key="2">
    <source>
        <dbReference type="EMBL" id="OKH93540.1"/>
    </source>
</evidence>
<dbReference type="RefSeq" id="WP_073789962.1">
    <property type="nucleotide sequence ID" value="NZ_LFBV01000004.1"/>
</dbReference>
<evidence type="ECO:0000256" key="1">
    <source>
        <dbReference type="SAM" id="MobiDB-lite"/>
    </source>
</evidence>
<dbReference type="STRING" id="1048205.AB852_18975"/>
<feature type="compositionally biased region" description="Basic and acidic residues" evidence="1">
    <location>
        <begin position="38"/>
        <end position="48"/>
    </location>
</feature>
<name>A0A1Q4V725_9ACTN</name>